<evidence type="ECO:0000313" key="2">
    <source>
        <dbReference type="EMBL" id="CAE6941772.1"/>
    </source>
</evidence>
<comment type="caution">
    <text evidence="2">The sequence shown here is derived from an EMBL/GenBank/DDBJ whole genome shotgun (WGS) entry which is preliminary data.</text>
</comment>
<dbReference type="Proteomes" id="UP000604046">
    <property type="component" value="Unassembled WGS sequence"/>
</dbReference>
<dbReference type="GO" id="GO:0008270">
    <property type="term" value="F:zinc ion binding"/>
    <property type="evidence" value="ECO:0007669"/>
    <property type="project" value="InterPro"/>
</dbReference>
<dbReference type="Gene3D" id="3.40.50.300">
    <property type="entry name" value="P-loop containing nucleotide triphosphate hydrolases"/>
    <property type="match status" value="1"/>
</dbReference>
<dbReference type="Pfam" id="PF01844">
    <property type="entry name" value="HNH"/>
    <property type="match status" value="1"/>
</dbReference>
<dbReference type="SUPFAM" id="SSF52540">
    <property type="entry name" value="P-loop containing nucleoside triphosphate hydrolases"/>
    <property type="match status" value="1"/>
</dbReference>
<dbReference type="GO" id="GO:0004519">
    <property type="term" value="F:endonuclease activity"/>
    <property type="evidence" value="ECO:0007669"/>
    <property type="project" value="InterPro"/>
</dbReference>
<protein>
    <submittedName>
        <fullName evidence="2">Pfh1 protein</fullName>
    </submittedName>
</protein>
<reference evidence="2" key="1">
    <citation type="submission" date="2021-02" db="EMBL/GenBank/DDBJ databases">
        <authorList>
            <person name="Dougan E. K."/>
            <person name="Rhodes N."/>
            <person name="Thang M."/>
            <person name="Chan C."/>
        </authorList>
    </citation>
    <scope>NUCLEOTIDE SEQUENCE</scope>
</reference>
<keyword evidence="3" id="KW-1185">Reference proteome</keyword>
<evidence type="ECO:0000313" key="3">
    <source>
        <dbReference type="Proteomes" id="UP000604046"/>
    </source>
</evidence>
<dbReference type="Gene3D" id="1.10.30.50">
    <property type="match status" value="1"/>
</dbReference>
<feature type="domain" description="HNH nuclease" evidence="1">
    <location>
        <begin position="560"/>
        <end position="613"/>
    </location>
</feature>
<evidence type="ECO:0000259" key="1">
    <source>
        <dbReference type="SMART" id="SM00507"/>
    </source>
</evidence>
<name>A0A812H5A0_9DINO</name>
<organism evidence="2 3">
    <name type="scientific">Symbiodinium natans</name>
    <dbReference type="NCBI Taxonomy" id="878477"/>
    <lineage>
        <taxon>Eukaryota</taxon>
        <taxon>Sar</taxon>
        <taxon>Alveolata</taxon>
        <taxon>Dinophyceae</taxon>
        <taxon>Suessiales</taxon>
        <taxon>Symbiodiniaceae</taxon>
        <taxon>Symbiodinium</taxon>
    </lineage>
</organism>
<dbReference type="InterPro" id="IPR003615">
    <property type="entry name" value="HNH_nuc"/>
</dbReference>
<dbReference type="GO" id="GO:0003676">
    <property type="term" value="F:nucleic acid binding"/>
    <property type="evidence" value="ECO:0007669"/>
    <property type="project" value="InterPro"/>
</dbReference>
<dbReference type="InterPro" id="IPR027417">
    <property type="entry name" value="P-loop_NTPase"/>
</dbReference>
<proteinExistence type="predicted"/>
<dbReference type="SMART" id="SM00507">
    <property type="entry name" value="HNHc"/>
    <property type="match status" value="1"/>
</dbReference>
<dbReference type="EMBL" id="CAJNDS010000066">
    <property type="protein sequence ID" value="CAE6941772.1"/>
    <property type="molecule type" value="Genomic_DNA"/>
</dbReference>
<dbReference type="Pfam" id="PF13604">
    <property type="entry name" value="AAA_30"/>
    <property type="match status" value="1"/>
</dbReference>
<dbReference type="InterPro" id="IPR002711">
    <property type="entry name" value="HNH"/>
</dbReference>
<accession>A0A812H5A0</accession>
<gene>
    <name evidence="2" type="primary">pfh1</name>
    <name evidence="2" type="ORF">SNAT2548_LOCUS1235</name>
</gene>
<dbReference type="CDD" id="cd00085">
    <property type="entry name" value="HNHc"/>
    <property type="match status" value="1"/>
</dbReference>
<sequence length="1190" mass="135443">MSDKPSAAIKLGRRAGRVADVRLAVWQTCDWIRILWHPSAYNGEDARRLPLCLEPSEAARAELAGFEKALVAQLASRTVADPKIFGRLLTTQDMESRFVSCLKKSTRGNPFIKLKLCLDRVWLMSGQCGLLIEVTDLMLKDEEPQRCSQLLPLRDHRLQSVLLSRPNGQLTRAGQFFFGLTGRRPPNRQFDEAQPLIRDGASDYILMRGGTRKLVRTLQPNGQYHVTKLGKAFFKDKYTEWLAHVPVIIRGRRRNGNPYERHDYLPVITLELGLSRQNDAWSEAQIARNVKEAVLRQLGQPGEGEPIYMISGEVYILHPTNEWAYRSATSSSPETRSSLVPPRQLAELLKLPLQEVLEDFNSICPGNWQQRGVSPAEIRTFCVWRNAPMFYADCRGRLLDSFQPTEKEERAVAFTSWNGHAFFYRSARAVASCDESEQRPRYRQLRRDTPVPEFKDWQPWDGEIASGYFWTEDIRGVRADLLAQGHHPKVSMRGLCEWSSLRLRVRGGADCVIRELCKDAAVLQQWTERLGVPYRGQRLAGASLEVFLHLLQGKREDTRSRREELLAQQQGMCKLCGAPIGLGTFEIDHVIPVSQSFAGQQLELQALCLECHRTKTSLEGNHSTTLESRFCRFVYQNYAASPRLPPLVFQLQKWDDSRPCQGIDVRRCRKNGLANARFPLPVFSLLDCIVPTEEGKLADLTWVELPCDRRKGVLAGLAKWSHFKWSLDAAAHVDQHCLEQVLERMEQNWPEGEEHYAKLAINSLVGLFARNLELVYSMKTSNHEVDGEGCSWRQTFTDSAGKRHWDHIFVTELLSNSSYRPIHDYIMGAEYVAVARIRQALAEVPKRYLKSIKTDCLVMQDVPKKHRPAVERLLQMSHRDGTPVYRYEEVAGLKGQYREPSMEAEPIRAKPSWRRVEDPVEHCLDGESLLLTGFPGTGKTHLAKKIVEALREHGDTVHIITKTHAAVQNVGLGAQTADHWVRRNVRDGHCSATWLVIEELTQLDTPLWADIACLSLNKKIRFLLLGDFRQLPAVLDSFAGAEVCKELKDSQLLHDLAGGWCHELSERWRFDERIFEFLTWLRVDEPEQVPLLEAVREARRRFPRRGEPDVSLVISHAKRLQINERENRRLAPADALLVQYEARGAEGTFLTVEAVEGDVVRLESGQCFAGPELLNTPGFAAPSPTLRFKG</sequence>
<dbReference type="AlphaFoldDB" id="A0A812H5A0"/>